<organism evidence="1 2">
    <name type="scientific">Drosophila rubida</name>
    <dbReference type="NCBI Taxonomy" id="30044"/>
    <lineage>
        <taxon>Eukaryota</taxon>
        <taxon>Metazoa</taxon>
        <taxon>Ecdysozoa</taxon>
        <taxon>Arthropoda</taxon>
        <taxon>Hexapoda</taxon>
        <taxon>Insecta</taxon>
        <taxon>Pterygota</taxon>
        <taxon>Neoptera</taxon>
        <taxon>Endopterygota</taxon>
        <taxon>Diptera</taxon>
        <taxon>Brachycera</taxon>
        <taxon>Muscomorpha</taxon>
        <taxon>Ephydroidea</taxon>
        <taxon>Drosophilidae</taxon>
        <taxon>Drosophila</taxon>
    </lineage>
</organism>
<accession>A0AAD4JWS3</accession>
<comment type="caution">
    <text evidence="1">The sequence shown here is derived from an EMBL/GenBank/DDBJ whole genome shotgun (WGS) entry which is preliminary data.</text>
</comment>
<name>A0AAD4JWS3_9MUSC</name>
<dbReference type="Proteomes" id="UP001200034">
    <property type="component" value="Unassembled WGS sequence"/>
</dbReference>
<sequence length="201" mass="24000">MRTYCLVVTELNQMPTLIIEDAQRWSRLIANGAKQLAIYADNLSLICNEKNELYCGNSTTMRRTRKRLSSLLHRLQKPISNLQHILEALRIIQERTEHMWRRVRMWNDDSNLRHYCITRQLSTSNLHELLLFLHKRYEYEWEVKEMVVLGLNGKNIDYDLKLLLAAWCSNRHAGGDEYNAKLKELYWCMGQRQCPDFRNEL</sequence>
<keyword evidence="2" id="KW-1185">Reference proteome</keyword>
<dbReference type="AlphaFoldDB" id="A0AAD4JWS3"/>
<protein>
    <submittedName>
        <fullName evidence="1">Uncharacterized protein</fullName>
    </submittedName>
</protein>
<reference evidence="1" key="1">
    <citation type="journal article" date="2021" name="Mol. Ecol. Resour.">
        <title>Phylogenomic analyses of the genus Drosophila reveals genomic signals of climate adaptation.</title>
        <authorList>
            <person name="Li F."/>
            <person name="Rane R.V."/>
            <person name="Luria V."/>
            <person name="Xiong Z."/>
            <person name="Chen J."/>
            <person name="Li Z."/>
            <person name="Catullo R.A."/>
            <person name="Griffin P.C."/>
            <person name="Schiffer M."/>
            <person name="Pearce S."/>
            <person name="Lee S.F."/>
            <person name="McElroy K."/>
            <person name="Stocker A."/>
            <person name="Shirriffs J."/>
            <person name="Cockerell F."/>
            <person name="Coppin C."/>
            <person name="Sgro C.M."/>
            <person name="Karger A."/>
            <person name="Cain J.W."/>
            <person name="Weber J.A."/>
            <person name="Santpere G."/>
            <person name="Kirschner M.W."/>
            <person name="Hoffmann A.A."/>
            <person name="Oakeshott J.G."/>
            <person name="Zhang G."/>
        </authorList>
    </citation>
    <scope>NUCLEOTIDE SEQUENCE</scope>
    <source>
        <strain evidence="1">BGI-SZ-2011g</strain>
    </source>
</reference>
<proteinExistence type="predicted"/>
<evidence type="ECO:0000313" key="2">
    <source>
        <dbReference type="Proteomes" id="UP001200034"/>
    </source>
</evidence>
<gene>
    <name evidence="1" type="ORF">KR093_009327</name>
</gene>
<dbReference type="EMBL" id="JAJJHW010002774">
    <property type="protein sequence ID" value="KAH8366121.1"/>
    <property type="molecule type" value="Genomic_DNA"/>
</dbReference>
<evidence type="ECO:0000313" key="1">
    <source>
        <dbReference type="EMBL" id="KAH8366121.1"/>
    </source>
</evidence>